<protein>
    <submittedName>
        <fullName evidence="1">Uncharacterized protein</fullName>
    </submittedName>
</protein>
<keyword evidence="1" id="KW-0614">Plasmid</keyword>
<organism evidence="1 2">
    <name type="scientific">Falsirhodobacter algicola</name>
    <dbReference type="NCBI Taxonomy" id="2692330"/>
    <lineage>
        <taxon>Bacteria</taxon>
        <taxon>Pseudomonadati</taxon>
        <taxon>Pseudomonadota</taxon>
        <taxon>Alphaproteobacteria</taxon>
        <taxon>Rhodobacterales</taxon>
        <taxon>Paracoccaceae</taxon>
        <taxon>Falsirhodobacter</taxon>
    </lineage>
</organism>
<reference evidence="1" key="1">
    <citation type="submission" date="2020-01" db="EMBL/GenBank/DDBJ databases">
        <authorList>
            <person name="Yang Y."/>
            <person name="Kwon Y.M."/>
        </authorList>
    </citation>
    <scope>NUCLEOTIDE SEQUENCE</scope>
    <source>
        <strain evidence="1">PG104</strain>
        <plasmid evidence="1">unnamed5</plasmid>
    </source>
</reference>
<gene>
    <name evidence="1" type="ORF">GR316_13700</name>
</gene>
<evidence type="ECO:0000313" key="2">
    <source>
        <dbReference type="Proteomes" id="UP000679284"/>
    </source>
</evidence>
<accession>A0A8J8MVE0</accession>
<dbReference type="EMBL" id="CP047294">
    <property type="protein sequence ID" value="QUS37427.1"/>
    <property type="molecule type" value="Genomic_DNA"/>
</dbReference>
<keyword evidence="2" id="KW-1185">Reference proteome</keyword>
<evidence type="ECO:0000313" key="1">
    <source>
        <dbReference type="EMBL" id="QUS37427.1"/>
    </source>
</evidence>
<dbReference type="AlphaFoldDB" id="A0A8J8MVE0"/>
<geneLocation type="plasmid" evidence="1 2">
    <name>unnamed5</name>
</geneLocation>
<dbReference type="RefSeq" id="WP_211785625.1">
    <property type="nucleotide sequence ID" value="NZ_CP047294.1"/>
</dbReference>
<dbReference type="KEGG" id="fap:GR316_13700"/>
<proteinExistence type="predicted"/>
<dbReference type="Proteomes" id="UP000679284">
    <property type="component" value="Plasmid unnamed5"/>
</dbReference>
<sequence>MSTTEQQRAEEVAGRLLASLDLVDAAHACALLRIETKDPEGVVQSLARRNEIIVLTKHEALALPSFQFDIEEGRVFDIIHRILRLRPSDMSDLRLCYWLNRAHADFGCAPATLLGKSDQSIVYAFMRNIEPSSHG</sequence>
<name>A0A8J8MVE0_9RHOB</name>